<sequence>MSGLLRKVAAAALIAASVGLVGPSPAAEAVPASEAYKVVSKVQFGTPGLAGSTSCSAVLVAPRWVVTAKACFGSTVAAGAPAQKTTALIGWSNLSQVGGGQNVSVVRLVPHPNRDVVLARLAVAVADVAPVALATTAPADGDVLTVAGFGRTESAWVPDAPHLSTFTVGSAATSTPSIAATDSAQVGPCKGDAGGPALRESGATVQLVAITRTGGQGGCLSAEPTDTRGGTVTRVDDLGSWFGQYLPEKQVNTILNDNSDLCLAINAGSTENAARAIQWNCQGGTEQDWRLAQRPSGAYEIRNDHSGQCLAIGSGSTEQGAELLQWPCGGDTHLEQTWALIPDGTGYNAIQNVNSKQCLAMGSASKTAGQIVIQWGCRGTANREQQWKITPRTVGTRLINQHSKLCASNNGDLTNGAGLVQATCGDANHHEFHLTAKAGGYAQIRNDRSNLCAAIGSGSTTEGQRSLQWTCGDNTHGEQQWTIDTTPTGITALRNKTTGKCLDIADGSKTAGVTLTQQTCSATDLGQQWQLADN</sequence>
<dbReference type="SMART" id="SM00458">
    <property type="entry name" value="RICIN"/>
    <property type="match status" value="2"/>
</dbReference>
<dbReference type="PANTHER" id="PTHR24260:SF136">
    <property type="entry name" value="GH08193P-RELATED"/>
    <property type="match status" value="1"/>
</dbReference>
<dbReference type="CDD" id="cd00161">
    <property type="entry name" value="beta-trefoil_Ricin-like"/>
    <property type="match status" value="2"/>
</dbReference>
<dbReference type="InterPro" id="IPR043504">
    <property type="entry name" value="Peptidase_S1_PA_chymotrypsin"/>
</dbReference>
<dbReference type="Pfam" id="PF14200">
    <property type="entry name" value="RicinB_lectin_2"/>
    <property type="match status" value="2"/>
</dbReference>
<dbReference type="InterPro" id="IPR035992">
    <property type="entry name" value="Ricin_B-like_lectins"/>
</dbReference>
<keyword evidence="4" id="KW-1185">Reference proteome</keyword>
<accession>A0ABT4ARP8</accession>
<dbReference type="Pfam" id="PF00089">
    <property type="entry name" value="Trypsin"/>
    <property type="match status" value="1"/>
</dbReference>
<evidence type="ECO:0000256" key="1">
    <source>
        <dbReference type="SAM" id="SignalP"/>
    </source>
</evidence>
<keyword evidence="1" id="KW-0732">Signal</keyword>
<dbReference type="InterPro" id="IPR001314">
    <property type="entry name" value="Peptidase_S1A"/>
</dbReference>
<organism evidence="3 4">
    <name type="scientific">Paractinoplanes pyxinae</name>
    <dbReference type="NCBI Taxonomy" id="2997416"/>
    <lineage>
        <taxon>Bacteria</taxon>
        <taxon>Bacillati</taxon>
        <taxon>Actinomycetota</taxon>
        <taxon>Actinomycetes</taxon>
        <taxon>Micromonosporales</taxon>
        <taxon>Micromonosporaceae</taxon>
        <taxon>Paractinoplanes</taxon>
    </lineage>
</organism>
<dbReference type="SUPFAM" id="SSF50494">
    <property type="entry name" value="Trypsin-like serine proteases"/>
    <property type="match status" value="1"/>
</dbReference>
<feature type="signal peptide" evidence="1">
    <location>
        <begin position="1"/>
        <end position="26"/>
    </location>
</feature>
<gene>
    <name evidence="3" type="ORF">OWR29_02810</name>
</gene>
<dbReference type="PROSITE" id="PS50231">
    <property type="entry name" value="RICIN_B_LECTIN"/>
    <property type="match status" value="2"/>
</dbReference>
<dbReference type="EMBL" id="JAPNTZ010000001">
    <property type="protein sequence ID" value="MCY1136912.1"/>
    <property type="molecule type" value="Genomic_DNA"/>
</dbReference>
<proteinExistence type="predicted"/>
<dbReference type="SUPFAM" id="SSF50370">
    <property type="entry name" value="Ricin B-like lectins"/>
    <property type="match status" value="2"/>
</dbReference>
<evidence type="ECO:0000313" key="3">
    <source>
        <dbReference type="EMBL" id="MCY1136912.1"/>
    </source>
</evidence>
<reference evidence="3" key="1">
    <citation type="submission" date="2022-11" db="EMBL/GenBank/DDBJ databases">
        <authorList>
            <person name="Somphong A."/>
            <person name="Phongsopitanun W."/>
        </authorList>
    </citation>
    <scope>NUCLEOTIDE SEQUENCE</scope>
    <source>
        <strain evidence="3">Pm04-4</strain>
    </source>
</reference>
<dbReference type="InterPro" id="IPR000772">
    <property type="entry name" value="Ricin_B_lectin"/>
</dbReference>
<feature type="domain" description="Peptidase S1" evidence="2">
    <location>
        <begin position="20"/>
        <end position="247"/>
    </location>
</feature>
<dbReference type="Proteomes" id="UP001151002">
    <property type="component" value="Unassembled WGS sequence"/>
</dbReference>
<evidence type="ECO:0000313" key="4">
    <source>
        <dbReference type="Proteomes" id="UP001151002"/>
    </source>
</evidence>
<comment type="caution">
    <text evidence="3">The sequence shown here is derived from an EMBL/GenBank/DDBJ whole genome shotgun (WGS) entry which is preliminary data.</text>
</comment>
<dbReference type="InterPro" id="IPR051333">
    <property type="entry name" value="CLIP_Serine_Protease"/>
</dbReference>
<name>A0ABT4ARP8_9ACTN</name>
<dbReference type="PROSITE" id="PS50240">
    <property type="entry name" value="TRYPSIN_DOM"/>
    <property type="match status" value="1"/>
</dbReference>
<dbReference type="PANTHER" id="PTHR24260">
    <property type="match status" value="1"/>
</dbReference>
<dbReference type="RefSeq" id="WP_267560706.1">
    <property type="nucleotide sequence ID" value="NZ_JAPNTZ010000001.1"/>
</dbReference>
<dbReference type="PRINTS" id="PR00722">
    <property type="entry name" value="CHYMOTRYPSIN"/>
</dbReference>
<protein>
    <submittedName>
        <fullName evidence="3">RICIN domain-containing protein</fullName>
    </submittedName>
</protein>
<evidence type="ECO:0000259" key="2">
    <source>
        <dbReference type="PROSITE" id="PS50240"/>
    </source>
</evidence>
<dbReference type="InterPro" id="IPR009003">
    <property type="entry name" value="Peptidase_S1_PA"/>
</dbReference>
<feature type="chain" id="PRO_5046940653" evidence="1">
    <location>
        <begin position="27"/>
        <end position="534"/>
    </location>
</feature>
<dbReference type="SMART" id="SM00020">
    <property type="entry name" value="Tryp_SPc"/>
    <property type="match status" value="1"/>
</dbReference>
<dbReference type="Gene3D" id="2.80.10.50">
    <property type="match status" value="2"/>
</dbReference>
<dbReference type="Gene3D" id="2.40.10.10">
    <property type="entry name" value="Trypsin-like serine proteases"/>
    <property type="match status" value="1"/>
</dbReference>
<dbReference type="InterPro" id="IPR001254">
    <property type="entry name" value="Trypsin_dom"/>
</dbReference>